<gene>
    <name evidence="1" type="ORF">HMPREF0216_01022</name>
</gene>
<proteinExistence type="predicted"/>
<dbReference type="RefSeq" id="WP_005211745.1">
    <property type="nucleotide sequence ID" value="NZ_KB291618.1"/>
</dbReference>
<comment type="caution">
    <text evidence="1">The sequence shown here is derived from an EMBL/GenBank/DDBJ whole genome shotgun (WGS) entry which is preliminary data.</text>
</comment>
<name>L1QJI7_9CLOT</name>
<keyword evidence="2" id="KW-1185">Reference proteome</keyword>
<dbReference type="STRING" id="545697.HMPREF0216_01022"/>
<evidence type="ECO:0000313" key="1">
    <source>
        <dbReference type="EMBL" id="EKY28179.1"/>
    </source>
</evidence>
<dbReference type="eggNOG" id="ENOG5031RBS">
    <property type="taxonomic scope" value="Bacteria"/>
</dbReference>
<organism evidence="1 2">
    <name type="scientific">Clostridium celatum DSM 1785</name>
    <dbReference type="NCBI Taxonomy" id="545697"/>
    <lineage>
        <taxon>Bacteria</taxon>
        <taxon>Bacillati</taxon>
        <taxon>Bacillota</taxon>
        <taxon>Clostridia</taxon>
        <taxon>Eubacteriales</taxon>
        <taxon>Clostridiaceae</taxon>
        <taxon>Clostridium</taxon>
    </lineage>
</organism>
<protein>
    <submittedName>
        <fullName evidence="1">V-type ATP synthase subunit H family protein</fullName>
    </submittedName>
</protein>
<dbReference type="EMBL" id="AMEZ01000026">
    <property type="protein sequence ID" value="EKY28179.1"/>
    <property type="molecule type" value="Genomic_DNA"/>
</dbReference>
<dbReference type="OrthoDB" id="1938623at2"/>
<accession>L1QJI7</accession>
<reference evidence="1 2" key="1">
    <citation type="submission" date="2012-05" db="EMBL/GenBank/DDBJ databases">
        <authorList>
            <person name="Weinstock G."/>
            <person name="Sodergren E."/>
            <person name="Lobos E.A."/>
            <person name="Fulton L."/>
            <person name="Fulton R."/>
            <person name="Courtney L."/>
            <person name="Fronick C."/>
            <person name="O'Laughlin M."/>
            <person name="Godfrey J."/>
            <person name="Wilson R.M."/>
            <person name="Miner T."/>
            <person name="Farmer C."/>
            <person name="Delehaunty K."/>
            <person name="Cordes M."/>
            <person name="Minx P."/>
            <person name="Tomlinson C."/>
            <person name="Chen J."/>
            <person name="Wollam A."/>
            <person name="Pepin K.H."/>
            <person name="Bhonagiri V."/>
            <person name="Zhang X."/>
            <person name="Suruliraj S."/>
            <person name="Warren W."/>
            <person name="Mitreva M."/>
            <person name="Mardis E.R."/>
            <person name="Wilson R.K."/>
        </authorList>
    </citation>
    <scope>NUCLEOTIDE SEQUENCE [LARGE SCALE GENOMIC DNA]</scope>
    <source>
        <strain evidence="1 2">DSM 1785</strain>
    </source>
</reference>
<dbReference type="PATRIC" id="fig|545697.3.peg.1007"/>
<dbReference type="HOGENOM" id="CLU_1892529_0_0_9"/>
<dbReference type="Proteomes" id="UP000010420">
    <property type="component" value="Unassembled WGS sequence"/>
</dbReference>
<dbReference type="AlphaFoldDB" id="L1QJI7"/>
<evidence type="ECO:0000313" key="2">
    <source>
        <dbReference type="Proteomes" id="UP000010420"/>
    </source>
</evidence>
<sequence length="134" mass="15386">MFISIPKEFFVPVIYGENFVFNEESNNLELDTNLYRESTKTKATENIPIKESSVSEAKKETIISNKKAESTIEEKTNVAIKNKAAKKECIEINTMYIELKSKEVADKCKISTDIFSELDDEYINNVDKKDCKNK</sequence>